<dbReference type="RefSeq" id="WP_072550743.1">
    <property type="nucleotide sequence ID" value="NZ_CP021659.1"/>
</dbReference>
<dbReference type="InterPro" id="IPR014340">
    <property type="entry name" value="LptA"/>
</dbReference>
<dbReference type="GO" id="GO:0017089">
    <property type="term" value="F:glycolipid transfer activity"/>
    <property type="evidence" value="ECO:0007669"/>
    <property type="project" value="TreeGrafter"/>
</dbReference>
<dbReference type="FunFam" id="2.60.450.10:FF:000002">
    <property type="entry name" value="Lipopolysaccharide export system protein LptA"/>
    <property type="match status" value="1"/>
</dbReference>
<organism evidence="6 7">
    <name type="scientific">Candidatus Fukatsuia symbiotica</name>
    <dbReference type="NCBI Taxonomy" id="1878942"/>
    <lineage>
        <taxon>Bacteria</taxon>
        <taxon>Pseudomonadati</taxon>
        <taxon>Pseudomonadota</taxon>
        <taxon>Gammaproteobacteria</taxon>
        <taxon>Enterobacterales</taxon>
        <taxon>Yersiniaceae</taxon>
        <taxon>Candidatus Fukatsuia</taxon>
    </lineage>
</organism>
<evidence type="ECO:0000259" key="5">
    <source>
        <dbReference type="Pfam" id="PF03968"/>
    </source>
</evidence>
<dbReference type="GO" id="GO:0030288">
    <property type="term" value="C:outer membrane-bounded periplasmic space"/>
    <property type="evidence" value="ECO:0007669"/>
    <property type="project" value="TreeGrafter"/>
</dbReference>
<comment type="similarity">
    <text evidence="4">Belongs to the LptA family.</text>
</comment>
<keyword evidence="1 4" id="KW-0813">Transport</keyword>
<dbReference type="GO" id="GO:0001530">
    <property type="term" value="F:lipopolysaccharide binding"/>
    <property type="evidence" value="ECO:0007669"/>
    <property type="project" value="InterPro"/>
</dbReference>
<gene>
    <name evidence="4" type="primary">lptA</name>
    <name evidence="6" type="ORF">CCS41_11400</name>
</gene>
<dbReference type="Gene3D" id="2.60.450.10">
    <property type="entry name" value="Lipopolysaccharide (LPS) transport protein A like domain"/>
    <property type="match status" value="1"/>
</dbReference>
<evidence type="ECO:0000256" key="4">
    <source>
        <dbReference type="HAMAP-Rule" id="MF_01914"/>
    </source>
</evidence>
<dbReference type="GO" id="GO:0043165">
    <property type="term" value="P:Gram-negative-bacterium-type cell outer membrane assembly"/>
    <property type="evidence" value="ECO:0007669"/>
    <property type="project" value="UniProtKB-UniRule"/>
</dbReference>
<feature type="domain" description="Organic solvent tolerance-like N-terminal" evidence="5">
    <location>
        <begin position="40"/>
        <end position="151"/>
    </location>
</feature>
<comment type="subcellular location">
    <subcellularLocation>
        <location evidence="4">Periplasm</location>
    </subcellularLocation>
</comment>
<dbReference type="PANTHER" id="PTHR36504:SF1">
    <property type="entry name" value="LIPOPOLYSACCHARIDE EXPORT SYSTEM PROTEIN LPTA"/>
    <property type="match status" value="1"/>
</dbReference>
<protein>
    <recommendedName>
        <fullName evidence="4">Lipopolysaccharide export system protein LptA</fullName>
    </recommendedName>
</protein>
<dbReference type="KEGG" id="fsm:CCS41_11400"/>
<proteinExistence type="inferred from homology"/>
<evidence type="ECO:0000313" key="7">
    <source>
        <dbReference type="Proteomes" id="UP000261875"/>
    </source>
</evidence>
<dbReference type="InterPro" id="IPR052037">
    <property type="entry name" value="LPS_export_LptA"/>
</dbReference>
<keyword evidence="7" id="KW-1185">Reference proteome</keyword>
<evidence type="ECO:0000256" key="2">
    <source>
        <dbReference type="ARBA" id="ARBA00022729"/>
    </source>
</evidence>
<comment type="function">
    <text evidence="4">Involved in the assembly of lipopolysaccharide (LPS). Required for the translocation of LPS from the inner membrane to the outer membrane. May form a bridge between the inner membrane and the outer membrane, via interactions with LptC and LptD, thereby facilitating LPS transfer across the periplasm.</text>
</comment>
<keyword evidence="3 4" id="KW-0574">Periplasm</keyword>
<accession>A0A2U8I777</accession>
<dbReference type="NCBIfam" id="TIGR03002">
    <property type="entry name" value="outer_YhbN_LptA"/>
    <property type="match status" value="1"/>
</dbReference>
<dbReference type="GO" id="GO:0015920">
    <property type="term" value="P:lipopolysaccharide transport"/>
    <property type="evidence" value="ECO:0007669"/>
    <property type="project" value="UniProtKB-UniRule"/>
</dbReference>
<dbReference type="GO" id="GO:0009279">
    <property type="term" value="C:cell outer membrane"/>
    <property type="evidence" value="ECO:0007669"/>
    <property type="project" value="TreeGrafter"/>
</dbReference>
<evidence type="ECO:0000256" key="3">
    <source>
        <dbReference type="ARBA" id="ARBA00022764"/>
    </source>
</evidence>
<dbReference type="STRING" id="1878942.GCA_900128755_00634"/>
<dbReference type="HAMAP" id="MF_01914">
    <property type="entry name" value="LPS_assembly_LptA"/>
    <property type="match status" value="1"/>
</dbReference>
<dbReference type="AlphaFoldDB" id="A0A2U8I777"/>
<keyword evidence="2 4" id="KW-0732">Signal</keyword>
<sequence precursor="true">MKSKNKIHNILLASLFSISLLAVNLPPALALTNDNEQPINITSDKQSLDIPNNVSTFTDNVIITQGSIEIKADKVVVTHPSGDQNKTVVEGFADPVTFYQMQDNGKAVSGHGQKLRYELANQLLVLTGNAYLKQLDSDIKADRITYLVDKQQMEAFSDKGKRVTTVLLPAQLQDKGSKTPDLKKGK</sequence>
<name>A0A2U8I777_9GAMM</name>
<evidence type="ECO:0000313" key="6">
    <source>
        <dbReference type="EMBL" id="AWK14939.1"/>
    </source>
</evidence>
<dbReference type="NCBIfam" id="NF008143">
    <property type="entry name" value="PRK10894.1"/>
    <property type="match status" value="1"/>
</dbReference>
<comment type="subunit">
    <text evidence="4">Component of the lipopolysaccharide transport and assembly complex.</text>
</comment>
<dbReference type="OrthoDB" id="5295619at2"/>
<dbReference type="PANTHER" id="PTHR36504">
    <property type="entry name" value="LIPOPOLYSACCHARIDE EXPORT SYSTEM PROTEIN LPTA"/>
    <property type="match status" value="1"/>
</dbReference>
<dbReference type="Proteomes" id="UP000261875">
    <property type="component" value="Chromosome"/>
</dbReference>
<feature type="signal peptide" evidence="4">
    <location>
        <begin position="1"/>
        <end position="30"/>
    </location>
</feature>
<reference evidence="6 7" key="1">
    <citation type="submission" date="2017-05" db="EMBL/GenBank/DDBJ databases">
        <title>Genome sequence of Candidatus Fukatsuia symbiotica and Candidatus Hamiltonella defensa from Acyrthosiphon pisum strain 5D.</title>
        <authorList>
            <person name="Patel V.A."/>
            <person name="Chevignon G."/>
            <person name="Russell J.A."/>
            <person name="Oliver K.M."/>
        </authorList>
    </citation>
    <scope>NUCLEOTIDE SEQUENCE [LARGE SCALE GENOMIC DNA]</scope>
    <source>
        <strain evidence="6 7">5D</strain>
    </source>
</reference>
<evidence type="ECO:0000256" key="1">
    <source>
        <dbReference type="ARBA" id="ARBA00022448"/>
    </source>
</evidence>
<dbReference type="Pfam" id="PF03968">
    <property type="entry name" value="LptD_N"/>
    <property type="match status" value="1"/>
</dbReference>
<dbReference type="EMBL" id="CP021659">
    <property type="protein sequence ID" value="AWK14939.1"/>
    <property type="molecule type" value="Genomic_DNA"/>
</dbReference>
<feature type="chain" id="PRO_5016183775" description="Lipopolysaccharide export system protein LptA" evidence="4">
    <location>
        <begin position="31"/>
        <end position="186"/>
    </location>
</feature>
<dbReference type="InterPro" id="IPR005653">
    <property type="entry name" value="OstA-like_N"/>
</dbReference>